<dbReference type="Gene3D" id="3.30.70.1060">
    <property type="entry name" value="Dimeric alpha+beta barrel"/>
    <property type="match status" value="1"/>
</dbReference>
<dbReference type="OrthoDB" id="5519740at2759"/>
<dbReference type="InterPro" id="IPR051807">
    <property type="entry name" value="Sec-metab_biosynth-assoc"/>
</dbReference>
<evidence type="ECO:0000259" key="1">
    <source>
        <dbReference type="Pfam" id="PF03795"/>
    </source>
</evidence>
<dbReference type="AlphaFoldDB" id="A0A8E2J2S4"/>
<dbReference type="InterPro" id="IPR011008">
    <property type="entry name" value="Dimeric_a/b-barrel"/>
</dbReference>
<dbReference type="InterPro" id="IPR005545">
    <property type="entry name" value="YCII"/>
</dbReference>
<dbReference type="SUPFAM" id="SSF54909">
    <property type="entry name" value="Dimeric alpha+beta barrel"/>
    <property type="match status" value="1"/>
</dbReference>
<dbReference type="Proteomes" id="UP000250043">
    <property type="component" value="Unassembled WGS sequence"/>
</dbReference>
<organism evidence="2 3">
    <name type="scientific">Obba rivulosa</name>
    <dbReference type="NCBI Taxonomy" id="1052685"/>
    <lineage>
        <taxon>Eukaryota</taxon>
        <taxon>Fungi</taxon>
        <taxon>Dikarya</taxon>
        <taxon>Basidiomycota</taxon>
        <taxon>Agaricomycotina</taxon>
        <taxon>Agaricomycetes</taxon>
        <taxon>Polyporales</taxon>
        <taxon>Gelatoporiaceae</taxon>
        <taxon>Obba</taxon>
    </lineage>
</organism>
<accession>A0A8E2J2S4</accession>
<dbReference type="Pfam" id="PF03795">
    <property type="entry name" value="YCII"/>
    <property type="match status" value="1"/>
</dbReference>
<dbReference type="PANTHER" id="PTHR33606:SF3">
    <property type="entry name" value="PROTEIN YCII"/>
    <property type="match status" value="1"/>
</dbReference>
<proteinExistence type="predicted"/>
<keyword evidence="3" id="KW-1185">Reference proteome</keyword>
<evidence type="ECO:0000313" key="2">
    <source>
        <dbReference type="EMBL" id="OCH93470.1"/>
    </source>
</evidence>
<name>A0A8E2J2S4_9APHY</name>
<gene>
    <name evidence="2" type="ORF">OBBRIDRAFT_790176</name>
</gene>
<feature type="domain" description="YCII-related" evidence="1">
    <location>
        <begin position="7"/>
        <end position="93"/>
    </location>
</feature>
<reference evidence="2 3" key="1">
    <citation type="submission" date="2016-07" db="EMBL/GenBank/DDBJ databases">
        <title>Draft genome of the white-rot fungus Obba rivulosa 3A-2.</title>
        <authorList>
            <consortium name="DOE Joint Genome Institute"/>
            <person name="Miettinen O."/>
            <person name="Riley R."/>
            <person name="Acob R."/>
            <person name="Barry K."/>
            <person name="Cullen D."/>
            <person name="De Vries R."/>
            <person name="Hainaut M."/>
            <person name="Hatakka A."/>
            <person name="Henrissat B."/>
            <person name="Hilden K."/>
            <person name="Kuo R."/>
            <person name="Labutti K."/>
            <person name="Lipzen A."/>
            <person name="Makela M.R."/>
            <person name="Sandor L."/>
            <person name="Spatafora J.W."/>
            <person name="Grigoriev I.V."/>
            <person name="Hibbett D.S."/>
        </authorList>
    </citation>
    <scope>NUCLEOTIDE SEQUENCE [LARGE SCALE GENOMIC DNA]</scope>
    <source>
        <strain evidence="2 3">3A-2</strain>
    </source>
</reference>
<dbReference type="EMBL" id="KV722354">
    <property type="protein sequence ID" value="OCH93470.1"/>
    <property type="molecule type" value="Genomic_DNA"/>
</dbReference>
<protein>
    <recommendedName>
        <fullName evidence="1">YCII-related domain-containing protein</fullName>
    </recommendedName>
</protein>
<evidence type="ECO:0000313" key="3">
    <source>
        <dbReference type="Proteomes" id="UP000250043"/>
    </source>
</evidence>
<sequence>MSTTHKFLVYAPDYTDAEAFQRRLSVRPKHIEGAQKLVADGVIKVGGAMLSPESIQPGAEKKMIGSTMIYEAESLEAVEKLVKEDPYYVGNVWDKEKLVIVPYAVATAFP</sequence>
<dbReference type="PANTHER" id="PTHR33606">
    <property type="entry name" value="PROTEIN YCII"/>
    <property type="match status" value="1"/>
</dbReference>